<evidence type="ECO:0000313" key="10">
    <source>
        <dbReference type="Proteomes" id="UP000008782"/>
    </source>
</evidence>
<dbReference type="RefSeq" id="XP_008099182.1">
    <property type="nucleotide sequence ID" value="XM_008100991.1"/>
</dbReference>
<name>E3QWC4_COLGM</name>
<dbReference type="GeneID" id="24415671"/>
<feature type="transmembrane region" description="Helical" evidence="7">
    <location>
        <begin position="258"/>
        <end position="280"/>
    </location>
</feature>
<feature type="transmembrane region" description="Helical" evidence="7">
    <location>
        <begin position="139"/>
        <end position="163"/>
    </location>
</feature>
<sequence>MDAIDVARLEAKACKRPIRNRKIEILAPIVIQVIGLLMVPLRLYARWTTVHRIETDDWIVAFCALVFIVFVVFGQLAGWVAFGEDIWMVKPDKLTFGLKIFFIDESLYLMCLCLTKISVLFFYLRIFPNKSFRYATYATMSYIGLSTMILLFLQIFQCIPLSYNWDGWKGDFGPHHCLNINVLAFVAGGLSISHDVIILFLPIPLLWHLNMGLRSKIGIFIMFSLGIFVLVTSCVRLRYITLFTRSLNPTWDFTDPLIWSGVEVSVSMIVVCLPTMRMLLKRAVPKLFTMASLGVSAPKRPSDASSPKRPSDASSRLGQHVKPIGSGGHRNNRPFDYETAATGIEERSSRFFSQRAASPKPDESDLELGDKVFGEVRTQIRFGDMESSRRRGSMELGIHVRTTTTFGDIGEVDVKPLLRAHDSVASDRPRDTESQRKLD</sequence>
<evidence type="ECO:0000256" key="6">
    <source>
        <dbReference type="SAM" id="MobiDB-lite"/>
    </source>
</evidence>
<proteinExistence type="inferred from homology"/>
<dbReference type="AlphaFoldDB" id="E3QWC4"/>
<dbReference type="PANTHER" id="PTHR33048:SF47">
    <property type="entry name" value="INTEGRAL MEMBRANE PROTEIN-RELATED"/>
    <property type="match status" value="1"/>
</dbReference>
<dbReference type="InterPro" id="IPR049326">
    <property type="entry name" value="Rhodopsin_dom_fungi"/>
</dbReference>
<dbReference type="eggNOG" id="ENOG502SM6F">
    <property type="taxonomic scope" value="Eukaryota"/>
</dbReference>
<keyword evidence="10" id="KW-1185">Reference proteome</keyword>
<comment type="similarity">
    <text evidence="5">Belongs to the SAT4 family.</text>
</comment>
<comment type="subcellular location">
    <subcellularLocation>
        <location evidence="1">Membrane</location>
        <topology evidence="1">Multi-pass membrane protein</topology>
    </subcellularLocation>
</comment>
<feature type="transmembrane region" description="Helical" evidence="7">
    <location>
        <begin position="57"/>
        <end position="82"/>
    </location>
</feature>
<dbReference type="Pfam" id="PF20684">
    <property type="entry name" value="Fung_rhodopsin"/>
    <property type="match status" value="1"/>
</dbReference>
<feature type="region of interest" description="Disordered" evidence="6">
    <location>
        <begin position="348"/>
        <end position="367"/>
    </location>
</feature>
<evidence type="ECO:0000259" key="8">
    <source>
        <dbReference type="Pfam" id="PF20684"/>
    </source>
</evidence>
<dbReference type="EMBL" id="GG697389">
    <property type="protein sequence ID" value="EFQ35162.1"/>
    <property type="molecule type" value="Genomic_DNA"/>
</dbReference>
<evidence type="ECO:0000256" key="1">
    <source>
        <dbReference type="ARBA" id="ARBA00004141"/>
    </source>
</evidence>
<dbReference type="OrthoDB" id="2496787at2759"/>
<evidence type="ECO:0000256" key="2">
    <source>
        <dbReference type="ARBA" id="ARBA00022692"/>
    </source>
</evidence>
<feature type="region of interest" description="Disordered" evidence="6">
    <location>
        <begin position="296"/>
        <end position="335"/>
    </location>
</feature>
<accession>E3QWC4</accession>
<dbReference type="HOGENOM" id="CLU_028200_6_3_1"/>
<keyword evidence="2 7" id="KW-0812">Transmembrane</keyword>
<feature type="transmembrane region" description="Helical" evidence="7">
    <location>
        <begin position="107"/>
        <end position="127"/>
    </location>
</feature>
<evidence type="ECO:0000256" key="5">
    <source>
        <dbReference type="ARBA" id="ARBA00038359"/>
    </source>
</evidence>
<dbReference type="GO" id="GO:0016020">
    <property type="term" value="C:membrane"/>
    <property type="evidence" value="ECO:0007669"/>
    <property type="project" value="UniProtKB-SubCell"/>
</dbReference>
<feature type="region of interest" description="Disordered" evidence="6">
    <location>
        <begin position="420"/>
        <end position="439"/>
    </location>
</feature>
<dbReference type="VEuPathDB" id="FungiDB:GLRG_10306"/>
<keyword evidence="4 7" id="KW-0472">Membrane</keyword>
<evidence type="ECO:0000256" key="3">
    <source>
        <dbReference type="ARBA" id="ARBA00022989"/>
    </source>
</evidence>
<dbReference type="InterPro" id="IPR052337">
    <property type="entry name" value="SAT4-like"/>
</dbReference>
<evidence type="ECO:0000313" key="9">
    <source>
        <dbReference type="EMBL" id="EFQ35162.1"/>
    </source>
</evidence>
<organism evidence="10">
    <name type="scientific">Colletotrichum graminicola (strain M1.001 / M2 / FGSC 10212)</name>
    <name type="common">Maize anthracnose fungus</name>
    <name type="synonym">Glomerella graminicola</name>
    <dbReference type="NCBI Taxonomy" id="645133"/>
    <lineage>
        <taxon>Eukaryota</taxon>
        <taxon>Fungi</taxon>
        <taxon>Dikarya</taxon>
        <taxon>Ascomycota</taxon>
        <taxon>Pezizomycotina</taxon>
        <taxon>Sordariomycetes</taxon>
        <taxon>Hypocreomycetidae</taxon>
        <taxon>Glomerellales</taxon>
        <taxon>Glomerellaceae</taxon>
        <taxon>Colletotrichum</taxon>
        <taxon>Colletotrichum graminicola species complex</taxon>
    </lineage>
</organism>
<evidence type="ECO:0000256" key="7">
    <source>
        <dbReference type="SAM" id="Phobius"/>
    </source>
</evidence>
<feature type="domain" description="Rhodopsin" evidence="8">
    <location>
        <begin position="41"/>
        <end position="282"/>
    </location>
</feature>
<feature type="transmembrane region" description="Helical" evidence="7">
    <location>
        <begin position="219"/>
        <end position="238"/>
    </location>
</feature>
<feature type="transmembrane region" description="Helical" evidence="7">
    <location>
        <begin position="183"/>
        <end position="207"/>
    </location>
</feature>
<dbReference type="Proteomes" id="UP000008782">
    <property type="component" value="Unassembled WGS sequence"/>
</dbReference>
<evidence type="ECO:0000256" key="4">
    <source>
        <dbReference type="ARBA" id="ARBA00023136"/>
    </source>
</evidence>
<keyword evidence="3 7" id="KW-1133">Transmembrane helix</keyword>
<dbReference type="PANTHER" id="PTHR33048">
    <property type="entry name" value="PTH11-LIKE INTEGRAL MEMBRANE PROTEIN (AFU_ORTHOLOGUE AFUA_5G11245)"/>
    <property type="match status" value="1"/>
</dbReference>
<gene>
    <name evidence="9" type="ORF">GLRG_10306</name>
</gene>
<protein>
    <submittedName>
        <fullName evidence="9">CFEM domain-containing protein</fullName>
    </submittedName>
</protein>
<reference evidence="10" key="1">
    <citation type="journal article" date="2012" name="Nat. Genet.">
        <title>Lifestyle transitions in plant pathogenic Colletotrichum fungi deciphered by genome and transcriptome analyses.</title>
        <authorList>
            <person name="O'Connell R.J."/>
            <person name="Thon M.R."/>
            <person name="Hacquard S."/>
            <person name="Amyotte S.G."/>
            <person name="Kleemann J."/>
            <person name="Torres M.F."/>
            <person name="Damm U."/>
            <person name="Buiate E.A."/>
            <person name="Epstein L."/>
            <person name="Alkan N."/>
            <person name="Altmueller J."/>
            <person name="Alvarado-Balderrama L."/>
            <person name="Bauser C.A."/>
            <person name="Becker C."/>
            <person name="Birren B.W."/>
            <person name="Chen Z."/>
            <person name="Choi J."/>
            <person name="Crouch J.A."/>
            <person name="Duvick J.P."/>
            <person name="Farman M.A."/>
            <person name="Gan P."/>
            <person name="Heiman D."/>
            <person name="Henrissat B."/>
            <person name="Howard R.J."/>
            <person name="Kabbage M."/>
            <person name="Koch C."/>
            <person name="Kracher B."/>
            <person name="Kubo Y."/>
            <person name="Law A.D."/>
            <person name="Lebrun M.-H."/>
            <person name="Lee Y.-H."/>
            <person name="Miyara I."/>
            <person name="Moore N."/>
            <person name="Neumann U."/>
            <person name="Nordstroem K."/>
            <person name="Panaccione D.G."/>
            <person name="Panstruga R."/>
            <person name="Place M."/>
            <person name="Proctor R.H."/>
            <person name="Prusky D."/>
            <person name="Rech G."/>
            <person name="Reinhardt R."/>
            <person name="Rollins J.A."/>
            <person name="Rounsley S."/>
            <person name="Schardl C.L."/>
            <person name="Schwartz D.C."/>
            <person name="Shenoy N."/>
            <person name="Shirasu K."/>
            <person name="Sikhakolli U.R."/>
            <person name="Stueber K."/>
            <person name="Sukno S.A."/>
            <person name="Sweigard J.A."/>
            <person name="Takano Y."/>
            <person name="Takahara H."/>
            <person name="Trail F."/>
            <person name="van der Does H.C."/>
            <person name="Voll L.M."/>
            <person name="Will I."/>
            <person name="Young S."/>
            <person name="Zeng Q."/>
            <person name="Zhang J."/>
            <person name="Zhou S."/>
            <person name="Dickman M.B."/>
            <person name="Schulze-Lefert P."/>
            <person name="Ver Loren van Themaat E."/>
            <person name="Ma L.-J."/>
            <person name="Vaillancourt L.J."/>
        </authorList>
    </citation>
    <scope>NUCLEOTIDE SEQUENCE [LARGE SCALE GENOMIC DNA]</scope>
    <source>
        <strain evidence="10">M1.001 / M2 / FGSC 10212</strain>
    </source>
</reference>
<feature type="transmembrane region" description="Helical" evidence="7">
    <location>
        <begin position="25"/>
        <end position="45"/>
    </location>
</feature>